<gene>
    <name evidence="5" type="ORF">SAMN05660918_1633</name>
</gene>
<evidence type="ECO:0000313" key="5">
    <source>
        <dbReference type="EMBL" id="SEI78954.1"/>
    </source>
</evidence>
<organism evidence="5 6">
    <name type="scientific">Flavobacterium terrigena</name>
    <dbReference type="NCBI Taxonomy" id="402734"/>
    <lineage>
        <taxon>Bacteria</taxon>
        <taxon>Pseudomonadati</taxon>
        <taxon>Bacteroidota</taxon>
        <taxon>Flavobacteriia</taxon>
        <taxon>Flavobacteriales</taxon>
        <taxon>Flavobacteriaceae</taxon>
        <taxon>Flavobacterium</taxon>
    </lineage>
</organism>
<dbReference type="InterPro" id="IPR019888">
    <property type="entry name" value="Tscrpt_reg_AsnC-like"/>
</dbReference>
<proteinExistence type="predicted"/>
<sequence length="153" mass="17472">MDKIDARILNVLQKDCTISVKDVAALVGLSYSPTYERIRHLEDLGVIKKRAAILDPYKVGIKLFAYCNITLKMQSKEHLLAFENIIIDIPEIMEITSLSGVYDYMLKIATRDIESYNDFIINKLANIPNIGQYHSNIVMSMIKNETIYPLSED</sequence>
<keyword evidence="2" id="KW-0238">DNA-binding</keyword>
<dbReference type="InterPro" id="IPR036390">
    <property type="entry name" value="WH_DNA-bd_sf"/>
</dbReference>
<dbReference type="GO" id="GO:0043200">
    <property type="term" value="P:response to amino acid"/>
    <property type="evidence" value="ECO:0007669"/>
    <property type="project" value="TreeGrafter"/>
</dbReference>
<evidence type="ECO:0000259" key="4">
    <source>
        <dbReference type="PROSITE" id="PS50956"/>
    </source>
</evidence>
<dbReference type="InterPro" id="IPR036388">
    <property type="entry name" value="WH-like_DNA-bd_sf"/>
</dbReference>
<keyword evidence="1" id="KW-0805">Transcription regulation</keyword>
<dbReference type="InterPro" id="IPR011008">
    <property type="entry name" value="Dimeric_a/b-barrel"/>
</dbReference>
<keyword evidence="6" id="KW-1185">Reference proteome</keyword>
<dbReference type="Gene3D" id="3.30.70.920">
    <property type="match status" value="1"/>
</dbReference>
<dbReference type="Proteomes" id="UP000199702">
    <property type="component" value="Unassembled WGS sequence"/>
</dbReference>
<dbReference type="PANTHER" id="PTHR30154">
    <property type="entry name" value="LEUCINE-RESPONSIVE REGULATORY PROTEIN"/>
    <property type="match status" value="1"/>
</dbReference>
<evidence type="ECO:0000256" key="3">
    <source>
        <dbReference type="ARBA" id="ARBA00023163"/>
    </source>
</evidence>
<dbReference type="GO" id="GO:0043565">
    <property type="term" value="F:sequence-specific DNA binding"/>
    <property type="evidence" value="ECO:0007669"/>
    <property type="project" value="InterPro"/>
</dbReference>
<dbReference type="PROSITE" id="PS00519">
    <property type="entry name" value="HTH_ASNC_1"/>
    <property type="match status" value="1"/>
</dbReference>
<evidence type="ECO:0000313" key="6">
    <source>
        <dbReference type="Proteomes" id="UP000199702"/>
    </source>
</evidence>
<evidence type="ECO:0000256" key="1">
    <source>
        <dbReference type="ARBA" id="ARBA00023015"/>
    </source>
</evidence>
<dbReference type="InterPro" id="IPR019887">
    <property type="entry name" value="Tscrpt_reg_AsnC/Lrp_C"/>
</dbReference>
<dbReference type="Pfam" id="PF01037">
    <property type="entry name" value="AsnC_trans_reg"/>
    <property type="match status" value="1"/>
</dbReference>
<dbReference type="CDD" id="cd00090">
    <property type="entry name" value="HTH_ARSR"/>
    <property type="match status" value="1"/>
</dbReference>
<evidence type="ECO:0000256" key="2">
    <source>
        <dbReference type="ARBA" id="ARBA00023125"/>
    </source>
</evidence>
<dbReference type="SMART" id="SM00344">
    <property type="entry name" value="HTH_ASNC"/>
    <property type="match status" value="1"/>
</dbReference>
<keyword evidence="3" id="KW-0804">Transcription</keyword>
<dbReference type="PRINTS" id="PR00033">
    <property type="entry name" value="HTHASNC"/>
</dbReference>
<dbReference type="InterPro" id="IPR019885">
    <property type="entry name" value="Tscrpt_reg_HTH_AsnC-type_CS"/>
</dbReference>
<dbReference type="InterPro" id="IPR011991">
    <property type="entry name" value="ArsR-like_HTH"/>
</dbReference>
<dbReference type="RefSeq" id="WP_091311198.1">
    <property type="nucleotide sequence ID" value="NZ_CBCSJU010000008.1"/>
</dbReference>
<dbReference type="GO" id="GO:0005829">
    <property type="term" value="C:cytosol"/>
    <property type="evidence" value="ECO:0007669"/>
    <property type="project" value="TreeGrafter"/>
</dbReference>
<dbReference type="EMBL" id="FNYA01000003">
    <property type="protein sequence ID" value="SEI78954.1"/>
    <property type="molecule type" value="Genomic_DNA"/>
</dbReference>
<dbReference type="PROSITE" id="PS50956">
    <property type="entry name" value="HTH_ASNC_2"/>
    <property type="match status" value="1"/>
</dbReference>
<dbReference type="SUPFAM" id="SSF54909">
    <property type="entry name" value="Dimeric alpha+beta barrel"/>
    <property type="match status" value="1"/>
</dbReference>
<dbReference type="OrthoDB" id="9800326at2"/>
<reference evidence="6" key="1">
    <citation type="submission" date="2016-10" db="EMBL/GenBank/DDBJ databases">
        <authorList>
            <person name="Varghese N."/>
            <person name="Submissions S."/>
        </authorList>
    </citation>
    <scope>NUCLEOTIDE SEQUENCE [LARGE SCALE GENOMIC DNA]</scope>
    <source>
        <strain evidence="6">DSM 17934</strain>
    </source>
</reference>
<dbReference type="SUPFAM" id="SSF46785">
    <property type="entry name" value="Winged helix' DNA-binding domain"/>
    <property type="match status" value="1"/>
</dbReference>
<dbReference type="GO" id="GO:0006355">
    <property type="term" value="P:regulation of DNA-templated transcription"/>
    <property type="evidence" value="ECO:0007669"/>
    <property type="project" value="UniProtKB-ARBA"/>
</dbReference>
<dbReference type="InterPro" id="IPR000485">
    <property type="entry name" value="AsnC-type_HTH_dom"/>
</dbReference>
<feature type="domain" description="HTH asnC-type" evidence="4">
    <location>
        <begin position="1"/>
        <end position="62"/>
    </location>
</feature>
<dbReference type="Gene3D" id="1.10.10.10">
    <property type="entry name" value="Winged helix-like DNA-binding domain superfamily/Winged helix DNA-binding domain"/>
    <property type="match status" value="1"/>
</dbReference>
<name>A0A1H6TL92_9FLAO</name>
<dbReference type="STRING" id="402734.SAMN05660918_1633"/>
<dbReference type="Pfam" id="PF13404">
    <property type="entry name" value="HTH_AsnC-type"/>
    <property type="match status" value="1"/>
</dbReference>
<dbReference type="AlphaFoldDB" id="A0A1H6TL92"/>
<accession>A0A1H6TL92</accession>
<dbReference type="PANTHER" id="PTHR30154:SF34">
    <property type="entry name" value="TRANSCRIPTIONAL REGULATOR AZLB"/>
    <property type="match status" value="1"/>
</dbReference>
<protein>
    <submittedName>
        <fullName evidence="5">Lrp/AsnC family transcriptional regulator</fullName>
    </submittedName>
</protein>